<dbReference type="AlphaFoldDB" id="A0A517W152"/>
<sequence precursor="true">MKKGLLLISSVFLVPQFALSVSNTMAYIEFSGSKCVNNSRCDTSCSPAIHDDGQGVLTCVLTSSGTGPKFFSECVSADSASFTCTNTETGAEITCENLNGWDCGTPGPAPNLWCSMEGCSCEAGQEDRTGLSATTQSGCAGEGPPN</sequence>
<feature type="chain" id="PRO_5021840744" description="CVNH domain protein" evidence="1">
    <location>
        <begin position="21"/>
        <end position="146"/>
    </location>
</feature>
<evidence type="ECO:0000313" key="2">
    <source>
        <dbReference type="EMBL" id="QDT98978.1"/>
    </source>
</evidence>
<proteinExistence type="predicted"/>
<dbReference type="KEGG" id="gaw:V144x_44880"/>
<feature type="signal peptide" evidence="1">
    <location>
        <begin position="1"/>
        <end position="20"/>
    </location>
</feature>
<keyword evidence="1" id="KW-0732">Signal</keyword>
<name>A0A517W152_9PLAN</name>
<dbReference type="Proteomes" id="UP000318704">
    <property type="component" value="Chromosome"/>
</dbReference>
<evidence type="ECO:0000256" key="1">
    <source>
        <dbReference type="SAM" id="SignalP"/>
    </source>
</evidence>
<evidence type="ECO:0008006" key="4">
    <source>
        <dbReference type="Google" id="ProtNLM"/>
    </source>
</evidence>
<organism evidence="2 3">
    <name type="scientific">Gimesia aquarii</name>
    <dbReference type="NCBI Taxonomy" id="2527964"/>
    <lineage>
        <taxon>Bacteria</taxon>
        <taxon>Pseudomonadati</taxon>
        <taxon>Planctomycetota</taxon>
        <taxon>Planctomycetia</taxon>
        <taxon>Planctomycetales</taxon>
        <taxon>Planctomycetaceae</taxon>
        <taxon>Gimesia</taxon>
    </lineage>
</organism>
<dbReference type="EMBL" id="CP037920">
    <property type="protein sequence ID" value="QDT98978.1"/>
    <property type="molecule type" value="Genomic_DNA"/>
</dbReference>
<gene>
    <name evidence="2" type="ORF">V144x_44880</name>
</gene>
<evidence type="ECO:0000313" key="3">
    <source>
        <dbReference type="Proteomes" id="UP000318704"/>
    </source>
</evidence>
<accession>A0A517W152</accession>
<reference evidence="2 3" key="1">
    <citation type="submission" date="2019-03" db="EMBL/GenBank/DDBJ databases">
        <title>Deep-cultivation of Planctomycetes and their phenomic and genomic characterization uncovers novel biology.</title>
        <authorList>
            <person name="Wiegand S."/>
            <person name="Jogler M."/>
            <person name="Boedeker C."/>
            <person name="Pinto D."/>
            <person name="Vollmers J."/>
            <person name="Rivas-Marin E."/>
            <person name="Kohn T."/>
            <person name="Peeters S.H."/>
            <person name="Heuer A."/>
            <person name="Rast P."/>
            <person name="Oberbeckmann S."/>
            <person name="Bunk B."/>
            <person name="Jeske O."/>
            <person name="Meyerdierks A."/>
            <person name="Storesund J.E."/>
            <person name="Kallscheuer N."/>
            <person name="Luecker S."/>
            <person name="Lage O.M."/>
            <person name="Pohl T."/>
            <person name="Merkel B.J."/>
            <person name="Hornburger P."/>
            <person name="Mueller R.-W."/>
            <person name="Bruemmer F."/>
            <person name="Labrenz M."/>
            <person name="Spormann A.M."/>
            <person name="Op den Camp H."/>
            <person name="Overmann J."/>
            <person name="Amann R."/>
            <person name="Jetten M.S.M."/>
            <person name="Mascher T."/>
            <person name="Medema M.H."/>
            <person name="Devos D.P."/>
            <person name="Kaster A.-K."/>
            <person name="Ovreas L."/>
            <person name="Rohde M."/>
            <person name="Galperin M.Y."/>
            <person name="Jogler C."/>
        </authorList>
    </citation>
    <scope>NUCLEOTIDE SEQUENCE [LARGE SCALE GENOMIC DNA]</scope>
    <source>
        <strain evidence="2 3">V144</strain>
    </source>
</reference>
<protein>
    <recommendedName>
        <fullName evidence="4">CVNH domain protein</fullName>
    </recommendedName>
</protein>